<organism evidence="3 4">
    <name type="scientific">Sphaerisporangium album</name>
    <dbReference type="NCBI Taxonomy" id="509200"/>
    <lineage>
        <taxon>Bacteria</taxon>
        <taxon>Bacillati</taxon>
        <taxon>Actinomycetota</taxon>
        <taxon>Actinomycetes</taxon>
        <taxon>Streptosporangiales</taxon>
        <taxon>Streptosporangiaceae</taxon>
        <taxon>Sphaerisporangium</taxon>
    </lineage>
</organism>
<dbReference type="Pfam" id="PF13182">
    <property type="entry name" value="DUF4007"/>
    <property type="match status" value="1"/>
</dbReference>
<feature type="domain" description="DUF4007" evidence="2">
    <location>
        <begin position="59"/>
        <end position="354"/>
    </location>
</feature>
<evidence type="ECO:0000313" key="3">
    <source>
        <dbReference type="EMBL" id="RCG18242.1"/>
    </source>
</evidence>
<dbReference type="Proteomes" id="UP000253094">
    <property type="component" value="Unassembled WGS sequence"/>
</dbReference>
<dbReference type="EMBL" id="QOIL01000038">
    <property type="protein sequence ID" value="RCG18242.1"/>
    <property type="molecule type" value="Genomic_DNA"/>
</dbReference>
<keyword evidence="4" id="KW-1185">Reference proteome</keyword>
<feature type="region of interest" description="Disordered" evidence="1">
    <location>
        <begin position="394"/>
        <end position="417"/>
    </location>
</feature>
<gene>
    <name evidence="3" type="ORF">DQ384_39305</name>
</gene>
<accession>A0A367EKJ3</accession>
<evidence type="ECO:0000313" key="4">
    <source>
        <dbReference type="Proteomes" id="UP000253094"/>
    </source>
</evidence>
<feature type="region of interest" description="Disordered" evidence="1">
    <location>
        <begin position="1"/>
        <end position="22"/>
    </location>
</feature>
<comment type="caution">
    <text evidence="3">The sequence shown here is derived from an EMBL/GenBank/DDBJ whole genome shotgun (WGS) entry which is preliminary data.</text>
</comment>
<reference evidence="3 4" key="1">
    <citation type="submission" date="2018-06" db="EMBL/GenBank/DDBJ databases">
        <title>Sphaerisporangium craniellae sp. nov., isolated from a marine sponge in the South China Sea.</title>
        <authorList>
            <person name="Li L."/>
        </authorList>
    </citation>
    <scope>NUCLEOTIDE SEQUENCE [LARGE SCALE GENOMIC DNA]</scope>
    <source>
        <strain evidence="3 4">CCTCC AA 208026</strain>
    </source>
</reference>
<sequence length="446" mass="49304">MRKQKGAPVPHSAARRPHPPTAPTAEQLLLFAADPPLATPACGDLPPNALAATCTPTWAQHRSNPPRYGWLGRAYNALLADPTLFAQHHSITELAAGSRNRAMSIRFWMRAFKLTTEHDQGTGQAHQVRLTERAHWLLNPDTGVDPYLEDPASLWLLHWWLLSPPCRAPAWHVAFNHMLSTFGKDQFHRRIASLATESRWRTPSAKVVDDELSCLVRMYTATRSWADQPLAHIEDIIDRPFATLGLLIVRNDGLLHLVNKSAVAVPAHVLAYACLAYSHALHPAATSIALPRLAGDIGGPGRVFRLYTAQLTERLRPVIETHPGIQIVESLGQDTLVFDRPAMPMGWELLAGLYPTTATIRHHPRPPPDLPAIAGRSRSTFEFLWIGSNRRIQRPRRVGADRPHPLAGPPPALRPAHAPPAALRRIQMSNAGKACALNRPLDSNSR</sequence>
<dbReference type="OrthoDB" id="747541at2"/>
<evidence type="ECO:0000259" key="2">
    <source>
        <dbReference type="Pfam" id="PF13182"/>
    </source>
</evidence>
<dbReference type="AlphaFoldDB" id="A0A367EKJ3"/>
<proteinExistence type="predicted"/>
<evidence type="ECO:0000256" key="1">
    <source>
        <dbReference type="SAM" id="MobiDB-lite"/>
    </source>
</evidence>
<dbReference type="InterPro" id="IPR025248">
    <property type="entry name" value="DUF4007"/>
</dbReference>
<protein>
    <submittedName>
        <fullName evidence="3">DUF4007 family protein</fullName>
    </submittedName>
</protein>
<name>A0A367EKJ3_9ACTN</name>